<keyword evidence="2" id="KW-0217">Developmental protein</keyword>
<dbReference type="GO" id="GO:0009733">
    <property type="term" value="P:response to auxin"/>
    <property type="evidence" value="ECO:0007669"/>
    <property type="project" value="InterPro"/>
</dbReference>
<evidence type="ECO:0000313" key="5">
    <source>
        <dbReference type="Proteomes" id="UP000836841"/>
    </source>
</evidence>
<proteinExistence type="inferred from homology"/>
<sequence>MRNLRVFKLGRNVVKIFKWAIPRRRSPKTYQRLNPPSSPTKHRSRLRNWGRGLYFRRSKPGYVRSDGEPTKGHPVAVPKGHLAVYVGEREDDAQRYLVPVIYFNHPLFGDLLKEAEKVYGYNHPGGIQIPCRVSEFESVQTQIAAGGGRRRWRLRLGRLC</sequence>
<evidence type="ECO:0000256" key="3">
    <source>
        <dbReference type="ARBA" id="ARBA00022604"/>
    </source>
</evidence>
<dbReference type="PANTHER" id="PTHR31374:SF359">
    <property type="match status" value="1"/>
</dbReference>
<dbReference type="EMBL" id="CAJVSB020000765">
    <property type="protein sequence ID" value="CAH2062601.1"/>
    <property type="molecule type" value="Genomic_DNA"/>
</dbReference>
<protein>
    <recommendedName>
        <fullName evidence="6">Small auxin up regulated protein</fullName>
    </recommendedName>
</protein>
<evidence type="ECO:0000313" key="4">
    <source>
        <dbReference type="EMBL" id="CAH2062601.1"/>
    </source>
</evidence>
<accession>A0AAU9SBA8</accession>
<dbReference type="Pfam" id="PF02519">
    <property type="entry name" value="Auxin_inducible"/>
    <property type="match status" value="1"/>
</dbReference>
<keyword evidence="5" id="KW-1185">Reference proteome</keyword>
<comment type="similarity">
    <text evidence="1">Belongs to the ARG7 family.</text>
</comment>
<evidence type="ECO:0000256" key="2">
    <source>
        <dbReference type="ARBA" id="ARBA00022473"/>
    </source>
</evidence>
<dbReference type="PANTHER" id="PTHR31374">
    <property type="entry name" value="AUXIN-INDUCED PROTEIN-LIKE-RELATED"/>
    <property type="match status" value="1"/>
</dbReference>
<name>A0AAU9SBA8_THLAR</name>
<gene>
    <name evidence="4" type="ORF">TAV2_LOCUS15063</name>
</gene>
<comment type="caution">
    <text evidence="4">The sequence shown here is derived from an EMBL/GenBank/DDBJ whole genome shotgun (WGS) entry which is preliminary data.</text>
</comment>
<dbReference type="InterPro" id="IPR003676">
    <property type="entry name" value="SAUR_fam"/>
</dbReference>
<evidence type="ECO:0008006" key="6">
    <source>
        <dbReference type="Google" id="ProtNLM"/>
    </source>
</evidence>
<keyword evidence="3" id="KW-0341">Growth regulation</keyword>
<organism evidence="4 5">
    <name type="scientific">Thlaspi arvense</name>
    <name type="common">Field penny-cress</name>
    <dbReference type="NCBI Taxonomy" id="13288"/>
    <lineage>
        <taxon>Eukaryota</taxon>
        <taxon>Viridiplantae</taxon>
        <taxon>Streptophyta</taxon>
        <taxon>Embryophyta</taxon>
        <taxon>Tracheophyta</taxon>
        <taxon>Spermatophyta</taxon>
        <taxon>Magnoliopsida</taxon>
        <taxon>eudicotyledons</taxon>
        <taxon>Gunneridae</taxon>
        <taxon>Pentapetalae</taxon>
        <taxon>rosids</taxon>
        <taxon>malvids</taxon>
        <taxon>Brassicales</taxon>
        <taxon>Brassicaceae</taxon>
        <taxon>Thlaspideae</taxon>
        <taxon>Thlaspi</taxon>
    </lineage>
</organism>
<reference evidence="4 5" key="1">
    <citation type="submission" date="2022-03" db="EMBL/GenBank/DDBJ databases">
        <authorList>
            <person name="Nunn A."/>
            <person name="Chopra R."/>
            <person name="Nunn A."/>
            <person name="Contreras Garrido A."/>
        </authorList>
    </citation>
    <scope>NUCLEOTIDE SEQUENCE [LARGE SCALE GENOMIC DNA]</scope>
</reference>
<dbReference type="AlphaFoldDB" id="A0AAU9SBA8"/>
<dbReference type="Proteomes" id="UP000836841">
    <property type="component" value="Unassembled WGS sequence"/>
</dbReference>
<evidence type="ECO:0000256" key="1">
    <source>
        <dbReference type="ARBA" id="ARBA00006974"/>
    </source>
</evidence>